<dbReference type="InterPro" id="IPR025166">
    <property type="entry name" value="Integrase_DNA_bind_dom"/>
</dbReference>
<reference evidence="8 9" key="1">
    <citation type="submission" date="2019-02" db="EMBL/GenBank/DDBJ databases">
        <title>The genomic architecture of introgression among sibling species of bacteria.</title>
        <authorList>
            <person name="Cavassim M.I.A."/>
            <person name="Moeskjaer S."/>
            <person name="Moslemi C."/>
            <person name="Fields B."/>
            <person name="Bachmann A."/>
            <person name="Vilhjalmsson B."/>
            <person name="Schierup M.H."/>
            <person name="Young J.P.W."/>
            <person name="Andersen S.U."/>
        </authorList>
    </citation>
    <scope>NUCLEOTIDE SEQUENCE [LARGE SCALE GENOMIC DNA]</scope>
    <source>
        <strain evidence="8 9">SM145A</strain>
    </source>
</reference>
<dbReference type="CDD" id="cd00801">
    <property type="entry name" value="INT_P4_C"/>
    <property type="match status" value="1"/>
</dbReference>
<keyword evidence="2" id="KW-0229">DNA integration</keyword>
<dbReference type="SUPFAM" id="SSF56349">
    <property type="entry name" value="DNA breaking-rejoining enzymes"/>
    <property type="match status" value="1"/>
</dbReference>
<dbReference type="InterPro" id="IPR010998">
    <property type="entry name" value="Integrase_recombinase_N"/>
</dbReference>
<dbReference type="Gene3D" id="1.10.443.10">
    <property type="entry name" value="Intergrase catalytic core"/>
    <property type="match status" value="1"/>
</dbReference>
<dbReference type="GO" id="GO:0003677">
    <property type="term" value="F:DNA binding"/>
    <property type="evidence" value="ECO:0007669"/>
    <property type="project" value="UniProtKB-UniRule"/>
</dbReference>
<dbReference type="Gene3D" id="1.10.150.130">
    <property type="match status" value="1"/>
</dbReference>
<dbReference type="Pfam" id="PF00589">
    <property type="entry name" value="Phage_integrase"/>
    <property type="match status" value="1"/>
</dbReference>
<proteinExistence type="inferred from homology"/>
<dbReference type="PROSITE" id="PS51898">
    <property type="entry name" value="TYR_RECOMBINASE"/>
    <property type="match status" value="1"/>
</dbReference>
<dbReference type="PANTHER" id="PTHR30629:SF2">
    <property type="entry name" value="PROPHAGE INTEGRASE INTS-RELATED"/>
    <property type="match status" value="1"/>
</dbReference>
<evidence type="ECO:0000256" key="5">
    <source>
        <dbReference type="PROSITE-ProRule" id="PRU01248"/>
    </source>
</evidence>
<dbReference type="PANTHER" id="PTHR30629">
    <property type="entry name" value="PROPHAGE INTEGRASE"/>
    <property type="match status" value="1"/>
</dbReference>
<dbReference type="AlphaFoldDB" id="A0A4Q8XY21"/>
<dbReference type="InterPro" id="IPR038488">
    <property type="entry name" value="Integrase_DNA-bd_sf"/>
</dbReference>
<dbReference type="InterPro" id="IPR011010">
    <property type="entry name" value="DNA_brk_join_enz"/>
</dbReference>
<accession>A0A4Q8XY21</accession>
<feature type="domain" description="Tyr recombinase" evidence="6">
    <location>
        <begin position="201"/>
        <end position="401"/>
    </location>
</feature>
<feature type="domain" description="Core-binding (CB)" evidence="7">
    <location>
        <begin position="98"/>
        <end position="179"/>
    </location>
</feature>
<dbReference type="EMBL" id="SIPC01000001">
    <property type="protein sequence ID" value="TAX71832.1"/>
    <property type="molecule type" value="Genomic_DNA"/>
</dbReference>
<dbReference type="Proteomes" id="UP000293652">
    <property type="component" value="Unassembled WGS sequence"/>
</dbReference>
<dbReference type="Pfam" id="PF22022">
    <property type="entry name" value="Phage_int_M"/>
    <property type="match status" value="1"/>
</dbReference>
<sequence>MAKTLTVRGIEALKASDVRQEIPDGGLPGLYLIIQPSGVMSWAIRYRFEGKPKKFTIGPLPLHPLAKAREEASKLLRDVSEGKDPAAAKATKKALKLDIVNDALDEFIKRHVEKKNRTSTITERKRLFDKDVRPKFGKRTMKSIKRQEIVAHLDEVAERAPIVANRLLSLLRKFFNWAVQRDIIDVSPMEKKIDKPSEETTRDRVLTDDEVRLLWLASGNIGYPFGPMVRLLLLTAQRRSEVSGARWGEMDLAGNDQQWIIPPERAKNAREHFVALAAETLREIEALPKIRPAEDEEPVFLFTTTGVTKVSGYGRAKSNIDAEMLKIARKEAEALGQSPGKVELEPWTFHDLRRTAASGMARLGVPVHVVEAVINHRSGSIKGVAAVYNRYDYAEEKRAALIAWADHVKGLTVDGTDAQNALQVSGGK</sequence>
<dbReference type="InterPro" id="IPR002104">
    <property type="entry name" value="Integrase_catalytic"/>
</dbReference>
<dbReference type="InterPro" id="IPR013762">
    <property type="entry name" value="Integrase-like_cat_sf"/>
</dbReference>
<evidence type="ECO:0000313" key="9">
    <source>
        <dbReference type="Proteomes" id="UP000293652"/>
    </source>
</evidence>
<dbReference type="InterPro" id="IPR053876">
    <property type="entry name" value="Phage_int_M"/>
</dbReference>
<evidence type="ECO:0000256" key="3">
    <source>
        <dbReference type="ARBA" id="ARBA00023125"/>
    </source>
</evidence>
<dbReference type="GO" id="GO:0006310">
    <property type="term" value="P:DNA recombination"/>
    <property type="evidence" value="ECO:0007669"/>
    <property type="project" value="UniProtKB-KW"/>
</dbReference>
<evidence type="ECO:0000259" key="7">
    <source>
        <dbReference type="PROSITE" id="PS51900"/>
    </source>
</evidence>
<keyword evidence="3 5" id="KW-0238">DNA-binding</keyword>
<keyword evidence="4" id="KW-0233">DNA recombination</keyword>
<comment type="similarity">
    <text evidence="1">Belongs to the 'phage' integrase family.</text>
</comment>
<evidence type="ECO:0000256" key="2">
    <source>
        <dbReference type="ARBA" id="ARBA00022908"/>
    </source>
</evidence>
<evidence type="ECO:0000256" key="1">
    <source>
        <dbReference type="ARBA" id="ARBA00008857"/>
    </source>
</evidence>
<dbReference type="GO" id="GO:0015074">
    <property type="term" value="P:DNA integration"/>
    <property type="evidence" value="ECO:0007669"/>
    <property type="project" value="UniProtKB-KW"/>
</dbReference>
<comment type="caution">
    <text evidence="8">The sequence shown here is derived from an EMBL/GenBank/DDBJ whole genome shotgun (WGS) entry which is preliminary data.</text>
</comment>
<dbReference type="Gene3D" id="3.30.160.390">
    <property type="entry name" value="Integrase, DNA-binding domain"/>
    <property type="match status" value="1"/>
</dbReference>
<evidence type="ECO:0000259" key="6">
    <source>
        <dbReference type="PROSITE" id="PS51898"/>
    </source>
</evidence>
<gene>
    <name evidence="8" type="ORF">ELI03_08820</name>
</gene>
<organism evidence="8 9">
    <name type="scientific">Rhizobium leguminosarum</name>
    <dbReference type="NCBI Taxonomy" id="384"/>
    <lineage>
        <taxon>Bacteria</taxon>
        <taxon>Pseudomonadati</taxon>
        <taxon>Pseudomonadota</taxon>
        <taxon>Alphaproteobacteria</taxon>
        <taxon>Hyphomicrobiales</taxon>
        <taxon>Rhizobiaceae</taxon>
        <taxon>Rhizobium/Agrobacterium group</taxon>
        <taxon>Rhizobium</taxon>
    </lineage>
</organism>
<evidence type="ECO:0000313" key="8">
    <source>
        <dbReference type="EMBL" id="TAX71832.1"/>
    </source>
</evidence>
<dbReference type="InterPro" id="IPR044068">
    <property type="entry name" value="CB"/>
</dbReference>
<protein>
    <submittedName>
        <fullName evidence="8">Site-specific integrase</fullName>
    </submittedName>
</protein>
<dbReference type="Pfam" id="PF13356">
    <property type="entry name" value="Arm-DNA-bind_3"/>
    <property type="match status" value="1"/>
</dbReference>
<dbReference type="PROSITE" id="PS51900">
    <property type="entry name" value="CB"/>
    <property type="match status" value="1"/>
</dbReference>
<name>A0A4Q8XY21_RHILE</name>
<evidence type="ECO:0000256" key="4">
    <source>
        <dbReference type="ARBA" id="ARBA00023172"/>
    </source>
</evidence>
<dbReference type="InterPro" id="IPR050808">
    <property type="entry name" value="Phage_Integrase"/>
</dbReference>
<dbReference type="RefSeq" id="WP_130749730.1">
    <property type="nucleotide sequence ID" value="NZ_SIPC01000001.1"/>
</dbReference>